<dbReference type="Proteomes" id="UP000229757">
    <property type="component" value="Chromosome"/>
</dbReference>
<protein>
    <submittedName>
        <fullName evidence="1">Uncharacterized protein</fullName>
    </submittedName>
</protein>
<dbReference type="EMBL" id="CP011797">
    <property type="protein sequence ID" value="ATX76974.1"/>
    <property type="molecule type" value="Genomic_DNA"/>
</dbReference>
<gene>
    <name evidence="1" type="ORF">REIFOR_01837</name>
</gene>
<name>A0A2K8KUI1_9GAMM</name>
<reference evidence="1 2" key="1">
    <citation type="journal article" date="2017" name="Environ. Microbiol.">
        <title>Genomic and physiological analyses of 'Reinekea forsetii' reveal a versatile opportunistic lifestyle during spring algae blooms.</title>
        <authorList>
            <person name="Avci B."/>
            <person name="Hahnke R.L."/>
            <person name="Chafee M."/>
            <person name="Fischer T."/>
            <person name="Gruber-Vodicka H."/>
            <person name="Tegetmeyer H.E."/>
            <person name="Harder J."/>
            <person name="Fuchs B.M."/>
            <person name="Amann R.I."/>
            <person name="Teeling H."/>
        </authorList>
    </citation>
    <scope>NUCLEOTIDE SEQUENCE [LARGE SCALE GENOMIC DNA]</scope>
    <source>
        <strain evidence="1 2">Hel1_31_D35</strain>
    </source>
</reference>
<evidence type="ECO:0000313" key="1">
    <source>
        <dbReference type="EMBL" id="ATX76974.1"/>
    </source>
</evidence>
<organism evidence="1 2">
    <name type="scientific">Reinekea forsetii</name>
    <dbReference type="NCBI Taxonomy" id="1336806"/>
    <lineage>
        <taxon>Bacteria</taxon>
        <taxon>Pseudomonadati</taxon>
        <taxon>Pseudomonadota</taxon>
        <taxon>Gammaproteobacteria</taxon>
        <taxon>Oceanospirillales</taxon>
        <taxon>Saccharospirillaceae</taxon>
        <taxon>Reinekea</taxon>
    </lineage>
</organism>
<sequence>MMDKKCVNVDHPDYRCCFARAYLFFGVGLEWLFSVSL</sequence>
<dbReference type="KEGG" id="rfo:REIFOR_01837"/>
<keyword evidence="2" id="KW-1185">Reference proteome</keyword>
<dbReference type="AlphaFoldDB" id="A0A2K8KUI1"/>
<accession>A0A2K8KUI1</accession>
<proteinExistence type="predicted"/>
<evidence type="ECO:0000313" key="2">
    <source>
        <dbReference type="Proteomes" id="UP000229757"/>
    </source>
</evidence>